<gene>
    <name evidence="1" type="ORF">CEXT_693961</name>
</gene>
<proteinExistence type="predicted"/>
<protein>
    <submittedName>
        <fullName evidence="1">Uncharacterized protein</fullName>
    </submittedName>
</protein>
<evidence type="ECO:0000313" key="1">
    <source>
        <dbReference type="EMBL" id="GIZ02410.1"/>
    </source>
</evidence>
<comment type="caution">
    <text evidence="1">The sequence shown here is derived from an EMBL/GenBank/DDBJ whole genome shotgun (WGS) entry which is preliminary data.</text>
</comment>
<reference evidence="1 2" key="1">
    <citation type="submission" date="2021-06" db="EMBL/GenBank/DDBJ databases">
        <title>Caerostris extrusa draft genome.</title>
        <authorList>
            <person name="Kono N."/>
            <person name="Arakawa K."/>
        </authorList>
    </citation>
    <scope>NUCLEOTIDE SEQUENCE [LARGE SCALE GENOMIC DNA]</scope>
</reference>
<dbReference type="AlphaFoldDB" id="A0AAV4Y884"/>
<dbReference type="Proteomes" id="UP001054945">
    <property type="component" value="Unassembled WGS sequence"/>
</dbReference>
<sequence>MKTRNTNIIFEEGISKSPDTTSLHYCESDTARCSRNYFIRFINSKHRTLTYTLELFTVSYSTKGIYRHPSPSLVSLSSTYGDIEASEVFGRIYAPIDGKSCEGSTAGKLSQLKRISFGWKSPEKLLNSYLG</sequence>
<dbReference type="EMBL" id="BPLR01018809">
    <property type="protein sequence ID" value="GIZ02410.1"/>
    <property type="molecule type" value="Genomic_DNA"/>
</dbReference>
<accession>A0AAV4Y884</accession>
<evidence type="ECO:0000313" key="2">
    <source>
        <dbReference type="Proteomes" id="UP001054945"/>
    </source>
</evidence>
<organism evidence="1 2">
    <name type="scientific">Caerostris extrusa</name>
    <name type="common">Bark spider</name>
    <name type="synonym">Caerostris bankana</name>
    <dbReference type="NCBI Taxonomy" id="172846"/>
    <lineage>
        <taxon>Eukaryota</taxon>
        <taxon>Metazoa</taxon>
        <taxon>Ecdysozoa</taxon>
        <taxon>Arthropoda</taxon>
        <taxon>Chelicerata</taxon>
        <taxon>Arachnida</taxon>
        <taxon>Araneae</taxon>
        <taxon>Araneomorphae</taxon>
        <taxon>Entelegynae</taxon>
        <taxon>Araneoidea</taxon>
        <taxon>Araneidae</taxon>
        <taxon>Caerostris</taxon>
    </lineage>
</organism>
<keyword evidence="2" id="KW-1185">Reference proteome</keyword>
<name>A0AAV4Y884_CAEEX</name>